<name>A0A9P7S1U5_9AGAR</name>
<feature type="region of interest" description="Disordered" evidence="1">
    <location>
        <begin position="292"/>
        <end position="339"/>
    </location>
</feature>
<dbReference type="AlphaFoldDB" id="A0A9P7S1U5"/>
<evidence type="ECO:0000313" key="2">
    <source>
        <dbReference type="EMBL" id="KAG7093186.1"/>
    </source>
</evidence>
<dbReference type="OrthoDB" id="3235983at2759"/>
<feature type="compositionally biased region" description="Basic and acidic residues" evidence="1">
    <location>
        <begin position="293"/>
        <end position="314"/>
    </location>
</feature>
<dbReference type="RefSeq" id="XP_043009656.1">
    <property type="nucleotide sequence ID" value="XM_043151576.1"/>
</dbReference>
<feature type="compositionally biased region" description="Low complexity" evidence="1">
    <location>
        <begin position="411"/>
        <end position="421"/>
    </location>
</feature>
<accession>A0A9P7S1U5</accession>
<evidence type="ECO:0000256" key="1">
    <source>
        <dbReference type="SAM" id="MobiDB-lite"/>
    </source>
</evidence>
<dbReference type="KEGG" id="more:E1B28_006875"/>
<feature type="region of interest" description="Disordered" evidence="1">
    <location>
        <begin position="411"/>
        <end position="447"/>
    </location>
</feature>
<dbReference type="Proteomes" id="UP001049176">
    <property type="component" value="Chromosome 4"/>
</dbReference>
<organism evidence="2 3">
    <name type="scientific">Marasmius oreades</name>
    <name type="common">fairy-ring Marasmius</name>
    <dbReference type="NCBI Taxonomy" id="181124"/>
    <lineage>
        <taxon>Eukaryota</taxon>
        <taxon>Fungi</taxon>
        <taxon>Dikarya</taxon>
        <taxon>Basidiomycota</taxon>
        <taxon>Agaricomycotina</taxon>
        <taxon>Agaricomycetes</taxon>
        <taxon>Agaricomycetidae</taxon>
        <taxon>Agaricales</taxon>
        <taxon>Marasmiineae</taxon>
        <taxon>Marasmiaceae</taxon>
        <taxon>Marasmius</taxon>
    </lineage>
</organism>
<protein>
    <submittedName>
        <fullName evidence="2">Uncharacterized protein</fullName>
    </submittedName>
</protein>
<dbReference type="GeneID" id="66075951"/>
<keyword evidence="3" id="KW-1185">Reference proteome</keyword>
<gene>
    <name evidence="2" type="ORF">E1B28_006875</name>
</gene>
<dbReference type="EMBL" id="CM032184">
    <property type="protein sequence ID" value="KAG7093186.1"/>
    <property type="molecule type" value="Genomic_DNA"/>
</dbReference>
<reference evidence="2" key="1">
    <citation type="journal article" date="2021" name="Genome Biol. Evol.">
        <title>The assembled and annotated genome of the fairy-ring fungus Marasmius oreades.</title>
        <authorList>
            <person name="Hiltunen M."/>
            <person name="Ament-Velasquez S.L."/>
            <person name="Johannesson H."/>
        </authorList>
    </citation>
    <scope>NUCLEOTIDE SEQUENCE</scope>
    <source>
        <strain evidence="2">03SP1</strain>
    </source>
</reference>
<comment type="caution">
    <text evidence="2">The sequence shown here is derived from an EMBL/GenBank/DDBJ whole genome shotgun (WGS) entry which is preliminary data.</text>
</comment>
<evidence type="ECO:0000313" key="3">
    <source>
        <dbReference type="Proteomes" id="UP001049176"/>
    </source>
</evidence>
<proteinExistence type="predicted"/>
<sequence>MTQEQDMNGLLQNLLNSNEDDSNHYNVLNNRSQRPTYLNQTQFNFQDLNEPNPPTPNSGSQMPTFMNRSDMPNYHQYNMQTLLCLTNAAYMSNNPTLSAQVKILTADVLRTTGNKPFVELERERNHLEMENCELHGKIDQLQKTLISVLNSQPSDNSNAPPSELSTTPELTINSRNRTKPLGCKVNWWNCPRADSDAFKRLPNNDGELVFAWMQAADGQLISRQQKKQCYTNFRQYWNSQDRTKLPKNFSHIGHEQLDNLVQHMESRNDWLMLCENSWKTIEVLKKNFASWRRRQDEGSTKDDNSSQSDKDVPAKRKARTKNKNPVARVVISDSDSGASKAELPIAKRAKVDKACTDNHLQKGKAKEVQITNGKIQSKNIATSTSTSPLRISIDMNKLTKKAAFIISQASGLSSTSSGSTPPTSPPAVTVADTIVPDGSPTEPNTTITSELPARQTAPAPIVFIEEFTRKVKSLPSSIPTAPKSHPLAVYADYVTQAHKKTEGIPTDDLWNHFDTLLTNLIPNGAVETRTHLVFRGKYGLPGLVGLVRHLAYERRMDCTVLEPKLERLIEAIDLVATAAVKDSKPKSKAKPKKTTPVPKKLGFEIPTDLVCPKWLYAADWQQLPGNEGKSEEVFLEHWTSFEKENKADYQRYHQLSRERNVENAKIRPREKAAKLLEA</sequence>
<feature type="region of interest" description="Disordered" evidence="1">
    <location>
        <begin position="150"/>
        <end position="175"/>
    </location>
</feature>